<evidence type="ECO:0000313" key="1">
    <source>
        <dbReference type="EMBL" id="MFB9687722.1"/>
    </source>
</evidence>
<reference evidence="1 2" key="1">
    <citation type="submission" date="2024-09" db="EMBL/GenBank/DDBJ databases">
        <authorList>
            <person name="Sun Q."/>
            <person name="Mori K."/>
        </authorList>
    </citation>
    <scope>NUCLEOTIDE SEQUENCE [LARGE SCALE GENOMIC DNA]</scope>
    <source>
        <strain evidence="1 2">JCM 13852</strain>
    </source>
</reference>
<protein>
    <submittedName>
        <fullName evidence="1">SAM-dependent methyltransferase</fullName>
        <ecNumber evidence="1">2.1.1.-</ecNumber>
    </submittedName>
</protein>
<dbReference type="InterPro" id="IPR029063">
    <property type="entry name" value="SAM-dependent_MTases_sf"/>
</dbReference>
<proteinExistence type="predicted"/>
<evidence type="ECO:0000313" key="2">
    <source>
        <dbReference type="Proteomes" id="UP001589535"/>
    </source>
</evidence>
<dbReference type="EC" id="2.1.1.-" evidence="1"/>
<keyword evidence="2" id="KW-1185">Reference proteome</keyword>
<name>A0ABV5U8W5_9PSEU</name>
<dbReference type="GO" id="GO:0008168">
    <property type="term" value="F:methyltransferase activity"/>
    <property type="evidence" value="ECO:0007669"/>
    <property type="project" value="UniProtKB-KW"/>
</dbReference>
<gene>
    <name evidence="1" type="ORF">ACFFTO_26380</name>
</gene>
<dbReference type="Gene3D" id="3.40.50.150">
    <property type="entry name" value="Vaccinia Virus protein VP39"/>
    <property type="match status" value="1"/>
</dbReference>
<keyword evidence="1" id="KW-0808">Transferase</keyword>
<sequence length="274" mass="30130">MIVHETSDTRQSRARIWNAMLGGGEAYEDDRFVLQKLKAIAPDVSLLAVHEVEFIERAWRHIVGRRGIRQVIYCGAPIPPGAPPHAADLESIALGRLERVVYLEPDAVLSAKGAGYLADNIATVRHVDPLDLPKVDAKLKHYLVWDEPVAIVAPGVLHWLGEDAAREWLRDLSTMFPQGGYLIASHFLDPEPADPAVVVLVEQLIQRLDSTGVLAGGFFRRAAAIEALFDGWDLIGPGVVPARDWWPHGPKLLHIETPCDRLMAGVVATIPRSP</sequence>
<accession>A0ABV5U8W5</accession>
<dbReference type="InterPro" id="IPR006764">
    <property type="entry name" value="SAM_dep_MeTrfase_SAV2177_type"/>
</dbReference>
<dbReference type="Pfam" id="PF04672">
    <property type="entry name" value="Methyltransf_19"/>
    <property type="match status" value="1"/>
</dbReference>
<comment type="caution">
    <text evidence="1">The sequence shown here is derived from an EMBL/GenBank/DDBJ whole genome shotgun (WGS) entry which is preliminary data.</text>
</comment>
<dbReference type="EMBL" id="JBHMBK010000021">
    <property type="protein sequence ID" value="MFB9687722.1"/>
    <property type="molecule type" value="Genomic_DNA"/>
</dbReference>
<dbReference type="RefSeq" id="WP_378198561.1">
    <property type="nucleotide sequence ID" value="NZ_JBHMBK010000021.1"/>
</dbReference>
<dbReference type="SUPFAM" id="SSF53335">
    <property type="entry name" value="S-adenosyl-L-methionine-dependent methyltransferases"/>
    <property type="match status" value="1"/>
</dbReference>
<organism evidence="1 2">
    <name type="scientific">Amycolatopsis plumensis</name>
    <dbReference type="NCBI Taxonomy" id="236508"/>
    <lineage>
        <taxon>Bacteria</taxon>
        <taxon>Bacillati</taxon>
        <taxon>Actinomycetota</taxon>
        <taxon>Actinomycetes</taxon>
        <taxon>Pseudonocardiales</taxon>
        <taxon>Pseudonocardiaceae</taxon>
        <taxon>Amycolatopsis</taxon>
    </lineage>
</organism>
<keyword evidence="1" id="KW-0489">Methyltransferase</keyword>
<dbReference type="Proteomes" id="UP001589535">
    <property type="component" value="Unassembled WGS sequence"/>
</dbReference>
<dbReference type="GO" id="GO:0032259">
    <property type="term" value="P:methylation"/>
    <property type="evidence" value="ECO:0007669"/>
    <property type="project" value="UniProtKB-KW"/>
</dbReference>